<evidence type="ECO:0000313" key="11">
    <source>
        <dbReference type="Proteomes" id="UP001142444"/>
    </source>
</evidence>
<evidence type="ECO:0000313" key="10">
    <source>
        <dbReference type="EMBL" id="MDE8034480.1"/>
    </source>
</evidence>
<evidence type="ECO:0000256" key="2">
    <source>
        <dbReference type="ARBA" id="ARBA00023027"/>
    </source>
</evidence>
<sequence>MDKKQLIKELVNELSANNLAIFAGAGLSVSAGFVNWKELLTDLAEELHLDINKEENDLVSLAQYYINEKRGNRSKINQIILNEFSQKAEITENHRILARLPIDTFWTTNYDKVIETALEEAGKVVDVKHCVEQLPVSIQKRDAVIYKMHGDYTLPNQTVLIKDDYEKYHLTRNDFFTALRGDLLTKRFLFLGFSFADPNIDYILSRIRASYSENQKEHYCILRKVQKFDNEDQADFEYRQRKQQLFISDLERVGVNTLLIDEYSEITEILREVEQAQKRKTVFISGAAEDYAPYNQEDIEQFVSSLAQDILKLGYRIVTGFGLGVGSSVISGSIKYLTEQRLKIDEDYLILRPFPQNKEGIELWSAWRKDMISYAGISIFLFGNKSENGNIVLSNGMQEEFDISKRNGNILIPVASTGYMAKQLWEKDLNQQYDEKFKAEMGALSQKNSTLDELKSNILSILKKVK</sequence>
<evidence type="ECO:0000256" key="8">
    <source>
        <dbReference type="PROSITE-ProRule" id="PRU00236"/>
    </source>
</evidence>
<dbReference type="Pfam" id="PF18185">
    <property type="entry name" value="STALD"/>
    <property type="match status" value="1"/>
</dbReference>
<evidence type="ECO:0000256" key="3">
    <source>
        <dbReference type="ARBA" id="ARBA00023118"/>
    </source>
</evidence>
<dbReference type="EMBL" id="JAPHVQ010000003">
    <property type="protein sequence ID" value="MDE8034480.1"/>
    <property type="molecule type" value="Genomic_DNA"/>
</dbReference>
<evidence type="ECO:0000256" key="1">
    <source>
        <dbReference type="ARBA" id="ARBA00022801"/>
    </source>
</evidence>
<keyword evidence="3" id="KW-0051">Antiviral defense</keyword>
<dbReference type="Pfam" id="PF13289">
    <property type="entry name" value="SIR2_2"/>
    <property type="match status" value="1"/>
</dbReference>
<dbReference type="InterPro" id="IPR029035">
    <property type="entry name" value="DHS-like_NAD/FAD-binding_dom"/>
</dbReference>
<evidence type="ECO:0000259" key="9">
    <source>
        <dbReference type="PROSITE" id="PS50305"/>
    </source>
</evidence>
<comment type="catalytic activity">
    <reaction evidence="7">
        <text>NAD(+) + H2O = ADP-D-ribose + nicotinamide + H(+)</text>
        <dbReference type="Rhea" id="RHEA:16301"/>
        <dbReference type="ChEBI" id="CHEBI:15377"/>
        <dbReference type="ChEBI" id="CHEBI:15378"/>
        <dbReference type="ChEBI" id="CHEBI:17154"/>
        <dbReference type="ChEBI" id="CHEBI:57540"/>
        <dbReference type="ChEBI" id="CHEBI:57967"/>
        <dbReference type="EC" id="3.2.2.5"/>
    </reaction>
    <physiologicalReaction direction="left-to-right" evidence="7">
        <dbReference type="Rhea" id="RHEA:16302"/>
    </physiologicalReaction>
</comment>
<gene>
    <name evidence="10" type="ORF">OQ257_04790</name>
</gene>
<dbReference type="GO" id="GO:0003953">
    <property type="term" value="F:NAD+ nucleosidase activity"/>
    <property type="evidence" value="ECO:0007669"/>
    <property type="project" value="UniProtKB-EC"/>
</dbReference>
<dbReference type="PROSITE" id="PS50305">
    <property type="entry name" value="SIRTUIN"/>
    <property type="match status" value="1"/>
</dbReference>
<dbReference type="EC" id="3.2.2.5" evidence="4"/>
<proteinExistence type="inferred from homology"/>
<reference evidence="10" key="2">
    <citation type="journal article" date="2023" name="Pathogens">
        <title>Pathological Features and Genomic Characterization of an Actinobacillus equuli subsp. equuli Bearing Unique Virulence-Associated Genes from an Adult Horse with Pleuropneumonia.</title>
        <authorList>
            <person name="Kamali M."/>
            <person name="Carossino M."/>
            <person name="Del Piero F."/>
            <person name="Peak L."/>
            <person name="Mitchell M.S."/>
            <person name="Willette J."/>
            <person name="Baker R."/>
            <person name="Li F."/>
            <person name="Kenez A."/>
            <person name="Balasuriya U.B.R."/>
            <person name="Go Y.Y."/>
        </authorList>
    </citation>
    <scope>NUCLEOTIDE SEQUENCE</scope>
    <source>
        <strain evidence="10">4524</strain>
    </source>
</reference>
<evidence type="ECO:0000256" key="4">
    <source>
        <dbReference type="ARBA" id="ARBA00034327"/>
    </source>
</evidence>
<feature type="domain" description="Deacetylase sirtuin-type" evidence="9">
    <location>
        <begin position="1"/>
        <end position="281"/>
    </location>
</feature>
<evidence type="ECO:0000256" key="6">
    <source>
        <dbReference type="ARBA" id="ARBA00035033"/>
    </source>
</evidence>
<comment type="caution">
    <text evidence="10">The sequence shown here is derived from an EMBL/GenBank/DDBJ whole genome shotgun (WGS) entry which is preliminary data.</text>
</comment>
<keyword evidence="11" id="KW-1185">Reference proteome</keyword>
<comment type="caution">
    <text evidence="8">Lacks conserved residue(s) required for the propagation of feature annotation.</text>
</comment>
<dbReference type="Proteomes" id="UP001142444">
    <property type="component" value="Unassembled WGS sequence"/>
</dbReference>
<evidence type="ECO:0000256" key="7">
    <source>
        <dbReference type="ARBA" id="ARBA00047575"/>
    </source>
</evidence>
<accession>A0A9X4G565</accession>
<dbReference type="AlphaFoldDB" id="A0A9X4G565"/>
<name>A0A9X4G565_ACTEU</name>
<reference evidence="10" key="1">
    <citation type="submission" date="2022-11" db="EMBL/GenBank/DDBJ databases">
        <authorList>
            <person name="Kamali M."/>
            <person name="Peak L."/>
            <person name="Go Y.Y."/>
            <person name="Balasuriya U.B.R."/>
            <person name="Carossino M."/>
        </authorList>
    </citation>
    <scope>NUCLEOTIDE SEQUENCE</scope>
    <source>
        <strain evidence="10">4524</strain>
    </source>
</reference>
<dbReference type="InterPro" id="IPR026590">
    <property type="entry name" value="Ssirtuin_cat_dom"/>
</dbReference>
<dbReference type="GO" id="GO:0051607">
    <property type="term" value="P:defense response to virus"/>
    <property type="evidence" value="ECO:0007669"/>
    <property type="project" value="UniProtKB-KW"/>
</dbReference>
<evidence type="ECO:0000256" key="5">
    <source>
        <dbReference type="ARBA" id="ARBA00035014"/>
    </source>
</evidence>
<protein>
    <recommendedName>
        <fullName evidence="6">NAD(+) hydrolase ThsA</fullName>
        <ecNumber evidence="4">3.2.2.5</ecNumber>
    </recommendedName>
</protein>
<dbReference type="SUPFAM" id="SSF52467">
    <property type="entry name" value="DHS-like NAD/FAD-binding domain"/>
    <property type="match status" value="1"/>
</dbReference>
<organism evidence="10 11">
    <name type="scientific">Actinobacillus equuli subsp. equuli</name>
    <dbReference type="NCBI Taxonomy" id="202947"/>
    <lineage>
        <taxon>Bacteria</taxon>
        <taxon>Pseudomonadati</taxon>
        <taxon>Pseudomonadota</taxon>
        <taxon>Gammaproteobacteria</taxon>
        <taxon>Pasteurellales</taxon>
        <taxon>Pasteurellaceae</taxon>
        <taxon>Actinobacillus</taxon>
    </lineage>
</organism>
<keyword evidence="1" id="KW-0378">Hydrolase</keyword>
<dbReference type="RefSeq" id="WP_275217630.1">
    <property type="nucleotide sequence ID" value="NZ_JAPHVQ010000003.1"/>
</dbReference>
<comment type="similarity">
    <text evidence="5">Belongs to the soluble Thoeris ThsA family.</text>
</comment>
<dbReference type="CDD" id="cd01406">
    <property type="entry name" value="SIR2-like"/>
    <property type="match status" value="1"/>
</dbReference>
<dbReference type="InterPro" id="IPR041486">
    <property type="entry name" value="ThsA_STALD"/>
</dbReference>
<keyword evidence="2" id="KW-0520">NAD</keyword>